<name>D3E2A2_METRM</name>
<proteinExistence type="inferred from homology"/>
<dbReference type="KEGG" id="mru:mru_0812"/>
<evidence type="ECO:0000256" key="3">
    <source>
        <dbReference type="ARBA" id="ARBA00022801"/>
    </source>
</evidence>
<dbReference type="eggNOG" id="arCOG04513">
    <property type="taxonomic scope" value="Archaea"/>
</dbReference>
<evidence type="ECO:0000256" key="1">
    <source>
        <dbReference type="ARBA" id="ARBA00022490"/>
    </source>
</evidence>
<dbReference type="STRING" id="634498.mru_0812"/>
<evidence type="ECO:0000259" key="5">
    <source>
        <dbReference type="Pfam" id="PF02601"/>
    </source>
</evidence>
<dbReference type="GO" id="GO:0003676">
    <property type="term" value="F:nucleic acid binding"/>
    <property type="evidence" value="ECO:0007669"/>
    <property type="project" value="InterPro"/>
</dbReference>
<feature type="domain" description="Exonuclease VII large subunit C-terminal" evidence="5">
    <location>
        <begin position="124"/>
        <end position="399"/>
    </location>
</feature>
<gene>
    <name evidence="7" type="primary">xseA</name>
    <name evidence="7" type="ordered locus">mru_0812</name>
</gene>
<dbReference type="RefSeq" id="WP_012955614.1">
    <property type="nucleotide sequence ID" value="NC_013790.1"/>
</dbReference>
<dbReference type="GO" id="GO:0009318">
    <property type="term" value="C:exodeoxyribonuclease VII complex"/>
    <property type="evidence" value="ECO:0007669"/>
    <property type="project" value="InterPro"/>
</dbReference>
<keyword evidence="3 7" id="KW-0378">Hydrolase</keyword>
<protein>
    <submittedName>
        <fullName evidence="7">Exodeoxyribonuclease VII large subunit XseA</fullName>
        <ecNumber evidence="7">3.1.11.6</ecNumber>
    </submittedName>
</protein>
<evidence type="ECO:0000256" key="2">
    <source>
        <dbReference type="ARBA" id="ARBA00022722"/>
    </source>
</evidence>
<dbReference type="NCBIfam" id="TIGR00237">
    <property type="entry name" value="xseA"/>
    <property type="match status" value="1"/>
</dbReference>
<dbReference type="HAMAP" id="MF_00378">
    <property type="entry name" value="Exonuc_7_L"/>
    <property type="match status" value="1"/>
</dbReference>
<feature type="domain" description="OB-fold nucleic acid binding" evidence="6">
    <location>
        <begin position="6"/>
        <end position="100"/>
    </location>
</feature>
<dbReference type="EMBL" id="CP001719">
    <property type="protein sequence ID" value="ADC46663.1"/>
    <property type="molecule type" value="Genomic_DNA"/>
</dbReference>
<dbReference type="GO" id="GO:0006308">
    <property type="term" value="P:DNA catabolic process"/>
    <property type="evidence" value="ECO:0007669"/>
    <property type="project" value="InterPro"/>
</dbReference>
<dbReference type="Pfam" id="PF13742">
    <property type="entry name" value="tRNA_anti_2"/>
    <property type="match status" value="1"/>
</dbReference>
<dbReference type="PANTHER" id="PTHR30008">
    <property type="entry name" value="EXODEOXYRIBONUCLEASE 7 LARGE SUBUNIT"/>
    <property type="match status" value="1"/>
</dbReference>
<dbReference type="OrthoDB" id="60263at2157"/>
<dbReference type="EC" id="3.1.11.6" evidence="7"/>
<dbReference type="GO" id="GO:0008855">
    <property type="term" value="F:exodeoxyribonuclease VII activity"/>
    <property type="evidence" value="ECO:0007669"/>
    <property type="project" value="UniProtKB-EC"/>
</dbReference>
<evidence type="ECO:0000313" key="8">
    <source>
        <dbReference type="Proteomes" id="UP000008680"/>
    </source>
</evidence>
<dbReference type="CDD" id="cd04489">
    <property type="entry name" value="ExoVII_LU_OBF"/>
    <property type="match status" value="1"/>
</dbReference>
<dbReference type="InterPro" id="IPR025824">
    <property type="entry name" value="OB-fold_nuc-bd_dom"/>
</dbReference>
<dbReference type="PANTHER" id="PTHR30008:SF0">
    <property type="entry name" value="EXODEOXYRIBONUCLEASE 7 LARGE SUBUNIT"/>
    <property type="match status" value="1"/>
</dbReference>
<dbReference type="HOGENOM" id="CLU_023625_2_0_2"/>
<evidence type="ECO:0000259" key="6">
    <source>
        <dbReference type="Pfam" id="PF13742"/>
    </source>
</evidence>
<dbReference type="GeneID" id="8770461"/>
<dbReference type="InterPro" id="IPR020579">
    <property type="entry name" value="Exonuc_VII_lsu_C"/>
</dbReference>
<keyword evidence="8" id="KW-1185">Reference proteome</keyword>
<dbReference type="Proteomes" id="UP000008680">
    <property type="component" value="Chromosome"/>
</dbReference>
<dbReference type="Pfam" id="PF02601">
    <property type="entry name" value="Exonuc_VII_L"/>
    <property type="match status" value="1"/>
</dbReference>
<dbReference type="InterPro" id="IPR003753">
    <property type="entry name" value="Exonuc_VII_L"/>
</dbReference>
<dbReference type="PATRIC" id="fig|634498.28.peg.813"/>
<keyword evidence="1" id="KW-0963">Cytoplasm</keyword>
<organism evidence="7 8">
    <name type="scientific">Methanobrevibacter ruminantium (strain ATCC 35063 / DSM 1093 / JCM 13430 / OCM 146 / M1)</name>
    <name type="common">Methanobacterium ruminantium</name>
    <dbReference type="NCBI Taxonomy" id="634498"/>
    <lineage>
        <taxon>Archaea</taxon>
        <taxon>Methanobacteriati</taxon>
        <taxon>Methanobacteriota</taxon>
        <taxon>Methanomada group</taxon>
        <taxon>Methanobacteria</taxon>
        <taxon>Methanobacteriales</taxon>
        <taxon>Methanobacteriaceae</taxon>
        <taxon>Methanobrevibacter</taxon>
    </lineage>
</organism>
<reference evidence="7 8" key="1">
    <citation type="journal article" date="2010" name="PLoS ONE">
        <title>The genome sequence of the rumen methanogen Methanobrevibacter ruminantium reveals new possibilities for controlling ruminant methane emissions.</title>
        <authorList>
            <person name="Leahy S.C."/>
            <person name="Kelly W.J."/>
            <person name="Altermann E."/>
            <person name="Ronimus R.S."/>
            <person name="Yeoman C.J."/>
            <person name="Pacheco D.M."/>
            <person name="Li D."/>
            <person name="Kong Z."/>
            <person name="McTavish S."/>
            <person name="Sang C."/>
            <person name="Lambie S.C."/>
            <person name="Janssen P.H."/>
            <person name="Dey D."/>
            <person name="Attwood G.T."/>
        </authorList>
    </citation>
    <scope>NUCLEOTIDE SEQUENCE [LARGE SCALE GENOMIC DNA]</scope>
    <source>
        <strain evidence="8">ATCC 35063 / DSM 1093 / JCM 13430 / OCM 146 / M1</strain>
    </source>
</reference>
<evidence type="ECO:0000313" key="7">
    <source>
        <dbReference type="EMBL" id="ADC46663.1"/>
    </source>
</evidence>
<sequence length="508" mass="58202">MEEEYLTVTKLNYHIKRLVNSDSSLKNVYVRGELSNFKRYPSGHLYFTLKDQNSEIGGIMFKGPASRLKFEPKNGMKVLINGYVDVYPKQGNYKIYAQKLTEDGIGDLYIAYEQLKRKLSALGWFDDEHKQEIPKFPKRVGVVTASTGAAIRDIVITIKRRWPLCEIILFPSLVQGNMAPKNIIKQIILADNEFDLDTLIIGRGGGSIEDLWAFNDETLAKVIFFSKTPIISAVGHEIDWTISDYVADLRAATPTAAAELAVPDINEIESNIKNLDDRLNKVIDKQFNENKDSFEKLVNRNLFKNPDLLYNKKIMYLDSAKSRLAVCSKNMIYDNKIRVSNVKSSLIFKNPKMLFESKSNKYNQLKYNLNSSGKILIGKKESKLDKYRNSFVFKSPNRLFESKANRYFKVRTNLEYSSINLLRDKKDNLNEIKKSNPIKNPQSILEPNEIRLDKYIDKLDVLNPLNTLKRGYTVSRVDGKVVSKAKDVKKDDILEVEFDDGNVSTKVL</sequence>
<evidence type="ECO:0000256" key="4">
    <source>
        <dbReference type="ARBA" id="ARBA00022839"/>
    </source>
</evidence>
<dbReference type="AlphaFoldDB" id="D3E2A2"/>
<accession>D3E2A2</accession>
<keyword evidence="4" id="KW-0269">Exonuclease</keyword>
<keyword evidence="2" id="KW-0540">Nuclease</keyword>